<dbReference type="InterPro" id="IPR058792">
    <property type="entry name" value="Beta-barrel_RND_2"/>
</dbReference>
<keyword evidence="3" id="KW-0812">Transmembrane</keyword>
<comment type="similarity">
    <text evidence="1">Belongs to the membrane fusion protein (MFP) (TC 8.A.1) family.</text>
</comment>
<evidence type="ECO:0000259" key="5">
    <source>
        <dbReference type="Pfam" id="PF25973"/>
    </source>
</evidence>
<evidence type="ECO:0000259" key="6">
    <source>
        <dbReference type="Pfam" id="PF25975"/>
    </source>
</evidence>
<evidence type="ECO:0000313" key="7">
    <source>
        <dbReference type="EMBL" id="MBP3954128.1"/>
    </source>
</evidence>
<dbReference type="EMBL" id="JAGKQQ010000001">
    <property type="protein sequence ID" value="MBP3954128.1"/>
    <property type="molecule type" value="Genomic_DNA"/>
</dbReference>
<dbReference type="NCBIfam" id="TIGR01730">
    <property type="entry name" value="RND_mfp"/>
    <property type="match status" value="1"/>
</dbReference>
<dbReference type="InterPro" id="IPR058647">
    <property type="entry name" value="BSH_CzcB-like"/>
</dbReference>
<dbReference type="InterPro" id="IPR051909">
    <property type="entry name" value="MFP_Cation_Efflux"/>
</dbReference>
<dbReference type="SUPFAM" id="SSF111369">
    <property type="entry name" value="HlyD-like secretion proteins"/>
    <property type="match status" value="1"/>
</dbReference>
<evidence type="ECO:0000259" key="4">
    <source>
        <dbReference type="Pfam" id="PF25954"/>
    </source>
</evidence>
<dbReference type="Proteomes" id="UP000676565">
    <property type="component" value="Unassembled WGS sequence"/>
</dbReference>
<dbReference type="Gene3D" id="2.40.30.170">
    <property type="match status" value="1"/>
</dbReference>
<dbReference type="InterPro" id="IPR006143">
    <property type="entry name" value="RND_pump_MFP"/>
</dbReference>
<dbReference type="PANTHER" id="PTHR30097:SF4">
    <property type="entry name" value="SLR6042 PROTEIN"/>
    <property type="match status" value="1"/>
</dbReference>
<accession>A0ABS5BKA6</accession>
<evidence type="ECO:0000256" key="3">
    <source>
        <dbReference type="SAM" id="Phobius"/>
    </source>
</evidence>
<feature type="domain" description="CzcB-like C-terminal circularly permuted SH3-like" evidence="6">
    <location>
        <begin position="443"/>
        <end position="507"/>
    </location>
</feature>
<comment type="caution">
    <text evidence="7">The sequence shown here is derived from an EMBL/GenBank/DDBJ whole genome shotgun (WGS) entry which is preliminary data.</text>
</comment>
<keyword evidence="3" id="KW-0472">Membrane</keyword>
<keyword evidence="3" id="KW-1133">Transmembrane helix</keyword>
<feature type="domain" description="CzcB-like barrel-sandwich hybrid" evidence="5">
    <location>
        <begin position="185"/>
        <end position="358"/>
    </location>
</feature>
<feature type="transmembrane region" description="Helical" evidence="3">
    <location>
        <begin position="12"/>
        <end position="39"/>
    </location>
</feature>
<name>A0ABS5BKA6_9BACT</name>
<evidence type="ECO:0000256" key="1">
    <source>
        <dbReference type="ARBA" id="ARBA00009477"/>
    </source>
</evidence>
<protein>
    <submittedName>
        <fullName evidence="7">Efflux RND transporter periplasmic adaptor subunit</fullName>
    </submittedName>
</protein>
<gene>
    <name evidence="7" type="ORF">J8F10_02300</name>
</gene>
<dbReference type="Gene3D" id="2.40.420.20">
    <property type="match status" value="1"/>
</dbReference>
<feature type="domain" description="CusB-like beta-barrel" evidence="4">
    <location>
        <begin position="362"/>
        <end position="433"/>
    </location>
</feature>
<dbReference type="Pfam" id="PF25975">
    <property type="entry name" value="CzcB_C"/>
    <property type="match status" value="1"/>
</dbReference>
<dbReference type="Pfam" id="PF25954">
    <property type="entry name" value="Beta-barrel_RND_2"/>
    <property type="match status" value="1"/>
</dbReference>
<sequence length="527" mass="56881">MASSESFERPGALRWFSSIASAVPALVVLALLGGVAWWGHHSGWTLPKRAALAGEKKEADDWCAEHSVPESACVECNAKLAPKPPSFGWCEKHGVHDCPWCHPEVAQLRGSVPTVTADDLARAKRALDFTERPENSPRCKLHARRIQFESSEAVDKAGVGVDVVSADAVVESVSAPGEIGYDQTRVAHLSTRAPGTVFRVFKRIGEPVKAGELLALVEAGDVGKAKADLRQALAAVDSKSQTLANLKASTGVVTDARVREAEATLREARIRMNAARQALVNLGLTIDEAEVTNATDEQLERKLHFLGLPASTTQSLDPRTTTSNLLPMFAPMGGVITSGDVVAGEVVDVARVLFEVVDTSRLWVTLDVTAEQTRRVKLGQSVRFKTDGGKEEAVGTVVWRSTQADPKTRTVKVRADLHDPTGRFLANTFGTGRIVLREEPKAVVVPNAAIQWDGNCFVVFVQDKDFRKPNAFKLFHVRSVRIGVKSDTQTEIIAGLLPGEVIVTKNAEVLRGELFRSNIGDGCGCGH</sequence>
<evidence type="ECO:0000256" key="2">
    <source>
        <dbReference type="ARBA" id="ARBA00022448"/>
    </source>
</evidence>
<organism evidence="7 8">
    <name type="scientific">Gemmata palustris</name>
    <dbReference type="NCBI Taxonomy" id="2822762"/>
    <lineage>
        <taxon>Bacteria</taxon>
        <taxon>Pseudomonadati</taxon>
        <taxon>Planctomycetota</taxon>
        <taxon>Planctomycetia</taxon>
        <taxon>Gemmatales</taxon>
        <taxon>Gemmataceae</taxon>
        <taxon>Gemmata</taxon>
    </lineage>
</organism>
<keyword evidence="8" id="KW-1185">Reference proteome</keyword>
<dbReference type="Pfam" id="PF25973">
    <property type="entry name" value="BSH_CzcB"/>
    <property type="match status" value="1"/>
</dbReference>
<dbReference type="InterPro" id="IPR058649">
    <property type="entry name" value="CzcB_C"/>
</dbReference>
<reference evidence="7 8" key="1">
    <citation type="submission" date="2021-04" db="EMBL/GenBank/DDBJ databases">
        <authorList>
            <person name="Ivanova A."/>
        </authorList>
    </citation>
    <scope>NUCLEOTIDE SEQUENCE [LARGE SCALE GENOMIC DNA]</scope>
    <source>
        <strain evidence="7 8">G18</strain>
    </source>
</reference>
<proteinExistence type="inferred from homology"/>
<dbReference type="PANTHER" id="PTHR30097">
    <property type="entry name" value="CATION EFFLUX SYSTEM PROTEIN CUSB"/>
    <property type="match status" value="1"/>
</dbReference>
<dbReference type="RefSeq" id="WP_210652272.1">
    <property type="nucleotide sequence ID" value="NZ_JAGKQQ010000001.1"/>
</dbReference>
<keyword evidence="2" id="KW-0813">Transport</keyword>
<evidence type="ECO:0000313" key="8">
    <source>
        <dbReference type="Proteomes" id="UP000676565"/>
    </source>
</evidence>